<sequence length="165" mass="18710">MHYELVRIYHPDKVGSSVSSEEAHARFQSIGNAYNLLRGNSSPDQSTLPSSPRDLQHEATTAARRAAHVRRHRELYQAGAVDDRWKDRVILFGVIGASILKSGLFEWQLSSSPLDHSPTAITRQEAMEEVMDHARFVRMDAGKNHKRLKALQDPRLAADQEDDRR</sequence>
<proteinExistence type="predicted"/>
<name>A0A8H5HTW1_9AGAR</name>
<evidence type="ECO:0000313" key="1">
    <source>
        <dbReference type="EMBL" id="KAF5389491.1"/>
    </source>
</evidence>
<dbReference type="OrthoDB" id="445556at2759"/>
<gene>
    <name evidence="1" type="ORF">D9757_004320</name>
</gene>
<organism evidence="1 2">
    <name type="scientific">Collybiopsis confluens</name>
    <dbReference type="NCBI Taxonomy" id="2823264"/>
    <lineage>
        <taxon>Eukaryota</taxon>
        <taxon>Fungi</taxon>
        <taxon>Dikarya</taxon>
        <taxon>Basidiomycota</taxon>
        <taxon>Agaricomycotina</taxon>
        <taxon>Agaricomycetes</taxon>
        <taxon>Agaricomycetidae</taxon>
        <taxon>Agaricales</taxon>
        <taxon>Marasmiineae</taxon>
        <taxon>Omphalotaceae</taxon>
        <taxon>Collybiopsis</taxon>
    </lineage>
</organism>
<evidence type="ECO:0000313" key="2">
    <source>
        <dbReference type="Proteomes" id="UP000518752"/>
    </source>
</evidence>
<dbReference type="Gene3D" id="1.10.287.110">
    <property type="entry name" value="DnaJ domain"/>
    <property type="match status" value="1"/>
</dbReference>
<dbReference type="SUPFAM" id="SSF46565">
    <property type="entry name" value="Chaperone J-domain"/>
    <property type="match status" value="1"/>
</dbReference>
<protein>
    <recommendedName>
        <fullName evidence="3">J domain-containing protein</fullName>
    </recommendedName>
</protein>
<dbReference type="InterPro" id="IPR036869">
    <property type="entry name" value="J_dom_sf"/>
</dbReference>
<dbReference type="AlphaFoldDB" id="A0A8H5HTW1"/>
<reference evidence="1 2" key="1">
    <citation type="journal article" date="2020" name="ISME J.">
        <title>Uncovering the hidden diversity of litter-decomposition mechanisms in mushroom-forming fungi.</title>
        <authorList>
            <person name="Floudas D."/>
            <person name="Bentzer J."/>
            <person name="Ahren D."/>
            <person name="Johansson T."/>
            <person name="Persson P."/>
            <person name="Tunlid A."/>
        </authorList>
    </citation>
    <scope>NUCLEOTIDE SEQUENCE [LARGE SCALE GENOMIC DNA]</scope>
    <source>
        <strain evidence="1 2">CBS 406.79</strain>
    </source>
</reference>
<comment type="caution">
    <text evidence="1">The sequence shown here is derived from an EMBL/GenBank/DDBJ whole genome shotgun (WGS) entry which is preliminary data.</text>
</comment>
<evidence type="ECO:0008006" key="3">
    <source>
        <dbReference type="Google" id="ProtNLM"/>
    </source>
</evidence>
<dbReference type="EMBL" id="JAACJN010000022">
    <property type="protein sequence ID" value="KAF5389491.1"/>
    <property type="molecule type" value="Genomic_DNA"/>
</dbReference>
<dbReference type="Proteomes" id="UP000518752">
    <property type="component" value="Unassembled WGS sequence"/>
</dbReference>
<keyword evidence="2" id="KW-1185">Reference proteome</keyword>
<accession>A0A8H5HTW1</accession>